<dbReference type="InterPro" id="IPR043322">
    <property type="entry name" value="CtBP"/>
</dbReference>
<dbReference type="InterPro" id="IPR029753">
    <property type="entry name" value="D-isomer_DH_CS"/>
</dbReference>
<name>A0ABR5IBS8_9ACTN</name>
<dbReference type="PROSITE" id="PS00671">
    <property type="entry name" value="D_2_HYDROXYACID_DH_3"/>
    <property type="match status" value="1"/>
</dbReference>
<gene>
    <name evidence="7" type="ORF">ABW18_12510</name>
</gene>
<comment type="caution">
    <text evidence="7">The sequence shown here is derived from an EMBL/GenBank/DDBJ whole genome shotgun (WGS) entry which is preliminary data.</text>
</comment>
<dbReference type="InterPro" id="IPR036291">
    <property type="entry name" value="NAD(P)-bd_dom_sf"/>
</dbReference>
<evidence type="ECO:0000256" key="4">
    <source>
        <dbReference type="RuleBase" id="RU003719"/>
    </source>
</evidence>
<dbReference type="InterPro" id="IPR006140">
    <property type="entry name" value="D-isomer_DH_NAD-bd"/>
</dbReference>
<keyword evidence="2 4" id="KW-0560">Oxidoreductase</keyword>
<evidence type="ECO:0000259" key="6">
    <source>
        <dbReference type="Pfam" id="PF02826"/>
    </source>
</evidence>
<keyword evidence="8" id="KW-1185">Reference proteome</keyword>
<dbReference type="CDD" id="cd05299">
    <property type="entry name" value="CtBP_dh"/>
    <property type="match status" value="1"/>
</dbReference>
<dbReference type="PROSITE" id="PS00670">
    <property type="entry name" value="D_2_HYDROXYACID_DH_2"/>
    <property type="match status" value="1"/>
</dbReference>
<dbReference type="Pfam" id="PF02826">
    <property type="entry name" value="2-Hacid_dh_C"/>
    <property type="match status" value="1"/>
</dbReference>
<dbReference type="EMBL" id="LDTZ01000017">
    <property type="protein sequence ID" value="KNA91105.1"/>
    <property type="molecule type" value="Genomic_DNA"/>
</dbReference>
<keyword evidence="3" id="KW-0520">NAD</keyword>
<evidence type="ECO:0000256" key="1">
    <source>
        <dbReference type="ARBA" id="ARBA00005854"/>
    </source>
</evidence>
<dbReference type="InterPro" id="IPR006139">
    <property type="entry name" value="D-isomer_2_OHA_DH_cat_dom"/>
</dbReference>
<dbReference type="Pfam" id="PF00389">
    <property type="entry name" value="2-Hacid_dh"/>
    <property type="match status" value="1"/>
</dbReference>
<reference evidence="7 8" key="1">
    <citation type="submission" date="2015-05" db="EMBL/GenBank/DDBJ databases">
        <title>Draft genome sequence of the bacterium Gordonia jacobaea a new member of the Gordonia genus.</title>
        <authorList>
            <person name="Jimenez-Galisteo G."/>
            <person name="Dominguez A."/>
            <person name="Munoz E."/>
            <person name="Vinas M."/>
        </authorList>
    </citation>
    <scope>NUCLEOTIDE SEQUENCE [LARGE SCALE GENOMIC DNA]</scope>
    <source>
        <strain evidence="8">mv1</strain>
    </source>
</reference>
<proteinExistence type="inferred from homology"/>
<accession>A0ABR5IBS8</accession>
<evidence type="ECO:0000259" key="5">
    <source>
        <dbReference type="Pfam" id="PF00389"/>
    </source>
</evidence>
<evidence type="ECO:0000313" key="8">
    <source>
        <dbReference type="Proteomes" id="UP000037247"/>
    </source>
</evidence>
<comment type="similarity">
    <text evidence="1 4">Belongs to the D-isomer specific 2-hydroxyacid dehydrogenase family.</text>
</comment>
<sequence>MKTTPLAVYTDVGDLDAASGVAMLEHNGFRVDQLETEDADVIAGAAAEATALLVGYAPIDAELMDRLPNLRVIALLSRGFDNVDVGAASARGIWVSTVADLATEEVATHAWTLTLALVRRLVYFSGSGLRTSWLDRPDTLPRRLSELTIGVVGLGRTGRTYARYAAAMGAQVIACDSGSSQSSGPAGVTITDLDTVIENSDVLSLHLPLTDETRRIVGADLIARMRDGAYLVNVARGGLIDNAALLAALQSGHIAGAALDVIDPEPPAADDPLFNHPEVLTTPHIAYLSQTTSTGYIDAQAGNAVAWLRDGRPLNPINDPAVSTC</sequence>
<dbReference type="PANTHER" id="PTHR43761">
    <property type="entry name" value="D-ISOMER SPECIFIC 2-HYDROXYACID DEHYDROGENASE FAMILY PROTEIN (AFU_ORTHOLOGUE AFUA_1G13630)"/>
    <property type="match status" value="1"/>
</dbReference>
<evidence type="ECO:0000313" key="7">
    <source>
        <dbReference type="EMBL" id="KNA91105.1"/>
    </source>
</evidence>
<feature type="domain" description="D-isomer specific 2-hydroxyacid dehydrogenase catalytic" evidence="5">
    <location>
        <begin position="18"/>
        <end position="318"/>
    </location>
</feature>
<evidence type="ECO:0000256" key="2">
    <source>
        <dbReference type="ARBA" id="ARBA00023002"/>
    </source>
</evidence>
<dbReference type="Proteomes" id="UP000037247">
    <property type="component" value="Unassembled WGS sequence"/>
</dbReference>
<protein>
    <submittedName>
        <fullName evidence="7">Dehydrogenase</fullName>
    </submittedName>
</protein>
<dbReference type="RefSeq" id="WP_049699275.1">
    <property type="nucleotide sequence ID" value="NZ_JAQDQF010000008.1"/>
</dbReference>
<evidence type="ECO:0000256" key="3">
    <source>
        <dbReference type="ARBA" id="ARBA00023027"/>
    </source>
</evidence>
<organism evidence="7 8">
    <name type="scientific">Gordonia jacobaea</name>
    <dbReference type="NCBI Taxonomy" id="122202"/>
    <lineage>
        <taxon>Bacteria</taxon>
        <taxon>Bacillati</taxon>
        <taxon>Actinomycetota</taxon>
        <taxon>Actinomycetes</taxon>
        <taxon>Mycobacteriales</taxon>
        <taxon>Gordoniaceae</taxon>
        <taxon>Gordonia</taxon>
    </lineage>
</organism>
<dbReference type="SUPFAM" id="SSF52283">
    <property type="entry name" value="Formate/glycerate dehydrogenase catalytic domain-like"/>
    <property type="match status" value="1"/>
</dbReference>
<dbReference type="PANTHER" id="PTHR43761:SF1">
    <property type="entry name" value="D-ISOMER SPECIFIC 2-HYDROXYACID DEHYDROGENASE CATALYTIC DOMAIN-CONTAINING PROTEIN-RELATED"/>
    <property type="match status" value="1"/>
</dbReference>
<dbReference type="Gene3D" id="3.40.50.720">
    <property type="entry name" value="NAD(P)-binding Rossmann-like Domain"/>
    <property type="match status" value="2"/>
</dbReference>
<dbReference type="SUPFAM" id="SSF51735">
    <property type="entry name" value="NAD(P)-binding Rossmann-fold domains"/>
    <property type="match status" value="1"/>
</dbReference>
<feature type="domain" description="D-isomer specific 2-hydroxyacid dehydrogenase NAD-binding" evidence="6">
    <location>
        <begin position="112"/>
        <end position="286"/>
    </location>
</feature>
<dbReference type="InterPro" id="IPR050418">
    <property type="entry name" value="D-iso_2-hydroxyacid_DH_PdxB"/>
</dbReference>